<feature type="compositionally biased region" description="Acidic residues" evidence="1">
    <location>
        <begin position="106"/>
        <end position="121"/>
    </location>
</feature>
<organism evidence="2 3">
    <name type="scientific">Gigaspora margarita</name>
    <dbReference type="NCBI Taxonomy" id="4874"/>
    <lineage>
        <taxon>Eukaryota</taxon>
        <taxon>Fungi</taxon>
        <taxon>Fungi incertae sedis</taxon>
        <taxon>Mucoromycota</taxon>
        <taxon>Glomeromycotina</taxon>
        <taxon>Glomeromycetes</taxon>
        <taxon>Diversisporales</taxon>
        <taxon>Gigasporaceae</taxon>
        <taxon>Gigaspora</taxon>
    </lineage>
</organism>
<dbReference type="Proteomes" id="UP000789901">
    <property type="component" value="Unassembled WGS sequence"/>
</dbReference>
<dbReference type="EMBL" id="CAJVQB010005318">
    <property type="protein sequence ID" value="CAG8658606.1"/>
    <property type="molecule type" value="Genomic_DNA"/>
</dbReference>
<gene>
    <name evidence="2" type="ORF">GMARGA_LOCUS9759</name>
</gene>
<evidence type="ECO:0000313" key="3">
    <source>
        <dbReference type="Proteomes" id="UP000789901"/>
    </source>
</evidence>
<accession>A0ABN7URC9</accession>
<evidence type="ECO:0000313" key="2">
    <source>
        <dbReference type="EMBL" id="CAG8658606.1"/>
    </source>
</evidence>
<name>A0ABN7URC9_GIGMA</name>
<evidence type="ECO:0000256" key="1">
    <source>
        <dbReference type="SAM" id="MobiDB-lite"/>
    </source>
</evidence>
<proteinExistence type="predicted"/>
<comment type="caution">
    <text evidence="2">The sequence shown here is derived from an EMBL/GenBank/DDBJ whole genome shotgun (WGS) entry which is preliminary data.</text>
</comment>
<sequence length="153" mass="17323">MSGLFKFLKSGQIIIEATNIDYLRTLTLNYNTFENSFLINSRNQSIINIVADDIESVFAQIPLKHAGSSASSDKLGNIGAFESGVKTGSCSKENEKKLHNQPNYIELDDQDNEDELDDDTHIEDKNVKKIYSPKNEKGVLELMRKRKKIIKKN</sequence>
<feature type="region of interest" description="Disordered" evidence="1">
    <location>
        <begin position="90"/>
        <end position="121"/>
    </location>
</feature>
<reference evidence="2 3" key="1">
    <citation type="submission" date="2021-06" db="EMBL/GenBank/DDBJ databases">
        <authorList>
            <person name="Kallberg Y."/>
            <person name="Tangrot J."/>
            <person name="Rosling A."/>
        </authorList>
    </citation>
    <scope>NUCLEOTIDE SEQUENCE [LARGE SCALE GENOMIC DNA]</scope>
    <source>
        <strain evidence="2 3">120-4 pot B 10/14</strain>
    </source>
</reference>
<keyword evidence="3" id="KW-1185">Reference proteome</keyword>
<protein>
    <submittedName>
        <fullName evidence="2">3818_t:CDS:1</fullName>
    </submittedName>
</protein>